<feature type="transmembrane region" description="Helical" evidence="3">
    <location>
        <begin position="879"/>
        <end position="904"/>
    </location>
</feature>
<keyword evidence="6" id="KW-1185">Reference proteome</keyword>
<evidence type="ECO:0000256" key="2">
    <source>
        <dbReference type="SAM" id="MobiDB-lite"/>
    </source>
</evidence>
<dbReference type="InterPro" id="IPR000873">
    <property type="entry name" value="AMP-dep_synth/lig_dom"/>
</dbReference>
<feature type="transmembrane region" description="Helical" evidence="3">
    <location>
        <begin position="1009"/>
        <end position="1029"/>
    </location>
</feature>
<dbReference type="GeneID" id="98119800"/>
<dbReference type="InterPro" id="IPR042099">
    <property type="entry name" value="ANL_N_sf"/>
</dbReference>
<comment type="subcellular location">
    <subcellularLocation>
        <location evidence="1">Membrane</location>
        <topology evidence="1">Multi-pass membrane protein</topology>
    </subcellularLocation>
</comment>
<feature type="transmembrane region" description="Helical" evidence="3">
    <location>
        <begin position="955"/>
        <end position="975"/>
    </location>
</feature>
<keyword evidence="3" id="KW-1133">Transmembrane helix</keyword>
<evidence type="ECO:0000256" key="1">
    <source>
        <dbReference type="ARBA" id="ARBA00004141"/>
    </source>
</evidence>
<dbReference type="InterPro" id="IPR020845">
    <property type="entry name" value="AMP-binding_CS"/>
</dbReference>
<dbReference type="InterPro" id="IPR011701">
    <property type="entry name" value="MFS"/>
</dbReference>
<feature type="transmembrane region" description="Helical" evidence="3">
    <location>
        <begin position="1123"/>
        <end position="1142"/>
    </location>
</feature>
<evidence type="ECO:0000259" key="4">
    <source>
        <dbReference type="SMART" id="SM01006"/>
    </source>
</evidence>
<dbReference type="Pfam" id="PF13193">
    <property type="entry name" value="AMP-binding_C"/>
    <property type="match status" value="1"/>
</dbReference>
<dbReference type="InterPro" id="IPR025110">
    <property type="entry name" value="AMP-bd_C"/>
</dbReference>
<dbReference type="SUPFAM" id="SSF56801">
    <property type="entry name" value="Acetyl-CoA synthetase-like"/>
    <property type="match status" value="1"/>
</dbReference>
<feature type="region of interest" description="Disordered" evidence="2">
    <location>
        <begin position="571"/>
        <end position="603"/>
    </location>
</feature>
<dbReference type="Gene3D" id="3.30.300.30">
    <property type="match status" value="1"/>
</dbReference>
<protein>
    <submittedName>
        <fullName evidence="5">Siderophore iron transporter mirB</fullName>
    </submittedName>
</protein>
<feature type="transmembrane region" description="Helical" evidence="3">
    <location>
        <begin position="842"/>
        <end position="867"/>
    </location>
</feature>
<keyword evidence="3" id="KW-0812">Transmembrane</keyword>
<dbReference type="Gene3D" id="1.20.1250.20">
    <property type="entry name" value="MFS general substrate transporter like domains"/>
    <property type="match status" value="2"/>
</dbReference>
<sequence length="1618" mass="178134">MATQTRIDTPAPSTQRQMLSVLYGPTDVPLVDLTLGDLLELQGYQYGNRECLVIPWTGARWTYHDLNRQSCLIAQALLDMGIGVGDRVGIMAGNCEEYAAVFFGACKIGAVLVILNNTYTSTEAMYGLSFSECKVFFTTRKIGHVSNAKLLTELDNTVNAPAVIMLRGAKDERYPTYKELVEKSKTKDHRRLVRVASKVLPHQVANMQFTSGTTGHPKAATLTHHNLVNNARFIGDRMRLTPDDILCCPPPLFHCFGLVLGLLSVVTHGAKIVYPAEVFNPTATLKAITDEACTAIHGVPAMFDTLLSLPRPDGFKPRLRTGIIAGAPVPRYLMEKLVSILGMTEFTSSYGLTEASPTCFNAFTDDALSKRLTTVGTLMPHAMAKIVDHDGKIVPIGQRGELCMAGYQLQTGYWNNSAKTNECMVRDVAGTLWLHTGDEAMFDKDGYCTITGRFKDIIIRGGENIYPLEIEERLMDHPAISRAIVVGIKDDHYGEVVGAFLEIEESVGKAAPSQDEIRGWVRTRLGKHKAPSHVFWLGQNGIPKEVPLTGSGKVRKFEMAALGTELVRRAKGKPVSKLPRHQKTDYGTENLGGGQSAGSSQQHGLLPIEEERAATADLPAGVAGVEAVTMIWTIRDLKIAYALIWFIYLVDTLQQTTTGNLLAWVTSDFSAHSLTAATTVVSSLLSGLLKPTLAKVLDTWGRPQGYAISVATLTIGLMTMAACNGVGMFAAGQVFYWVGYNGLSYTLNIFIADTSALKNRSLMFAFSTSPYLITTFVGGFVADAFLGGPGWRWAYGVFAVITPAITMPLFVLMWRKLKTAKEAGLVPVRPNTRARWERIKGYLIDFDVVGLVLIVTGSALLLLPFNLYTRQREGWHSPLIIAMLAVGSALTGIFVIYEVFYAPVKYIPYSFFKDRTIVGAFALSAILMACFYIWNSYFSSFLQVVNNLDVVQANYVSNIFTIGSCLWSIVTGVIIRKTGRFRGLALYFGVPSTILGVSLMIKFRQPGVNIGYVCMCQILIALSGGTLVITKEMAVMAAVSHQQIAIILAVEAMFASLGGAVGSTIASAIWQHTFPQKLQDYLPDEVKPELAKIVGSIAVQKSYHVGSAARDAIEKAYADTQRVMLIVTSAVLAFSIICVAVWRDYNVKDYKQVKGTVVYPNRQALLPTMAPSTQQLSLSTAATGSPILALPHPYLSAYTLRETSDSQYAIDETDAPKSALPAPVVRSDIRLSNFTELKSSETPVGSNNSAWARACRSPLSTVSWSASSPPSMAQLWLAVYVLFTIRPSVEHFRLVLQGNGASVLCAQVKAVALAVDHPQQVGGSESDSASTSHTTLLVLRSMFWQGAGSPFGPRSVWTPSESLAREGLALDTFPTTPLQHTMTVTSAGDPFNPQCYQQAWHPLRPSKPVPGTVVYSRYIPHLKENFSMIAIDYHNAEHLKLFHEWQNDPRVSQGWNETGTLDEHREYLRRIDEDPHQFSVLARFDDTCFAYFEIYWGKEDRLGAYYTADDYDRGRHSLVGDVRFRGPHRVSAWWSSLMHFLFLDDCRTRFVVGEPKETNNTVVAYDLMHGFGIEKFVDLPHKRSAFVKCSRERFFQICPLGENEKVVGGMRIGLVAKL</sequence>
<dbReference type="SMART" id="SM01006">
    <property type="entry name" value="AlcB"/>
    <property type="match status" value="1"/>
</dbReference>
<dbReference type="InterPro" id="IPR016181">
    <property type="entry name" value="Acyl_CoA_acyltransferase"/>
</dbReference>
<evidence type="ECO:0000313" key="6">
    <source>
        <dbReference type="Proteomes" id="UP001610728"/>
    </source>
</evidence>
<dbReference type="InterPro" id="IPR019432">
    <property type="entry name" value="Acyltransferase_MbtK/IucB-like"/>
</dbReference>
<dbReference type="InterPro" id="IPR045851">
    <property type="entry name" value="AMP-bd_C_sf"/>
</dbReference>
<dbReference type="InterPro" id="IPR036259">
    <property type="entry name" value="MFS_trans_sf"/>
</dbReference>
<dbReference type="Gene3D" id="3.40.50.12780">
    <property type="entry name" value="N-terminal domain of ligase-like"/>
    <property type="match status" value="1"/>
</dbReference>
<dbReference type="SUPFAM" id="SSF55729">
    <property type="entry name" value="Acyl-CoA N-acyltransferases (Nat)"/>
    <property type="match status" value="1"/>
</dbReference>
<dbReference type="PROSITE" id="PS00455">
    <property type="entry name" value="AMP_BINDING"/>
    <property type="match status" value="1"/>
</dbReference>
<reference evidence="5 6" key="1">
    <citation type="submission" date="2020-05" db="EMBL/GenBank/DDBJ databases">
        <title>Ceratocystis lukuohia genome.</title>
        <authorList>
            <person name="Harrington T.C."/>
            <person name="Kim K."/>
            <person name="Mayers C.G."/>
        </authorList>
    </citation>
    <scope>NUCLEOTIDE SEQUENCE [LARGE SCALE GENOMIC DNA]</scope>
    <source>
        <strain evidence="5 6">C4212</strain>
    </source>
</reference>
<dbReference type="RefSeq" id="XP_070857754.1">
    <property type="nucleotide sequence ID" value="XM_071003581.1"/>
</dbReference>
<keyword evidence="3" id="KW-0472">Membrane</keyword>
<dbReference type="EMBL" id="JABSNW010000006">
    <property type="protein sequence ID" value="KAL2886574.1"/>
    <property type="molecule type" value="Genomic_DNA"/>
</dbReference>
<evidence type="ECO:0000256" key="3">
    <source>
        <dbReference type="SAM" id="Phobius"/>
    </source>
</evidence>
<dbReference type="SUPFAM" id="SSF103473">
    <property type="entry name" value="MFS general substrate transporter"/>
    <property type="match status" value="1"/>
</dbReference>
<feature type="transmembrane region" description="Helical" evidence="3">
    <location>
        <begin position="916"/>
        <end position="935"/>
    </location>
</feature>
<dbReference type="Pfam" id="PF00501">
    <property type="entry name" value="AMP-binding"/>
    <property type="match status" value="1"/>
</dbReference>
<name>A0ABR4ME71_9PEZI</name>
<dbReference type="Pfam" id="PF13523">
    <property type="entry name" value="Acetyltransf_8"/>
    <property type="match status" value="1"/>
</dbReference>
<feature type="compositionally biased region" description="Basic residues" evidence="2">
    <location>
        <begin position="571"/>
        <end position="581"/>
    </location>
</feature>
<feature type="transmembrane region" description="Helical" evidence="3">
    <location>
        <begin position="734"/>
        <end position="752"/>
    </location>
</feature>
<feature type="transmembrane region" description="Helical" evidence="3">
    <location>
        <begin position="793"/>
        <end position="814"/>
    </location>
</feature>
<organism evidence="5 6">
    <name type="scientific">Ceratocystis lukuohia</name>
    <dbReference type="NCBI Taxonomy" id="2019550"/>
    <lineage>
        <taxon>Eukaryota</taxon>
        <taxon>Fungi</taxon>
        <taxon>Dikarya</taxon>
        <taxon>Ascomycota</taxon>
        <taxon>Pezizomycotina</taxon>
        <taxon>Sordariomycetes</taxon>
        <taxon>Hypocreomycetidae</taxon>
        <taxon>Microascales</taxon>
        <taxon>Ceratocystidaceae</taxon>
        <taxon>Ceratocystis</taxon>
    </lineage>
</organism>
<feature type="domain" description="Acyltransferase MbtK/IucB-like conserved" evidence="4">
    <location>
        <begin position="1429"/>
        <end position="1478"/>
    </location>
</feature>
<dbReference type="Pfam" id="PF07690">
    <property type="entry name" value="MFS_1"/>
    <property type="match status" value="1"/>
</dbReference>
<feature type="transmembrane region" description="Helical" evidence="3">
    <location>
        <begin position="764"/>
        <end position="787"/>
    </location>
</feature>
<accession>A0ABR4ME71</accession>
<dbReference type="Proteomes" id="UP001610728">
    <property type="component" value="Unassembled WGS sequence"/>
</dbReference>
<comment type="caution">
    <text evidence="5">The sequence shown here is derived from an EMBL/GenBank/DDBJ whole genome shotgun (WGS) entry which is preliminary data.</text>
</comment>
<dbReference type="Gene3D" id="3.40.630.30">
    <property type="match status" value="1"/>
</dbReference>
<proteinExistence type="predicted"/>
<dbReference type="PANTHER" id="PTHR43201:SF6">
    <property type="entry name" value="ACYL COA SYNTHETASE (EUROFUNG)"/>
    <property type="match status" value="1"/>
</dbReference>
<gene>
    <name evidence="5" type="ORF">HOO65_060404</name>
</gene>
<evidence type="ECO:0000313" key="5">
    <source>
        <dbReference type="EMBL" id="KAL2886574.1"/>
    </source>
</evidence>
<feature type="transmembrane region" description="Helical" evidence="3">
    <location>
        <begin position="1044"/>
        <end position="1070"/>
    </location>
</feature>
<dbReference type="PANTHER" id="PTHR43201">
    <property type="entry name" value="ACYL-COA SYNTHETASE"/>
    <property type="match status" value="1"/>
</dbReference>